<dbReference type="PANTHER" id="PTHR32089:SF120">
    <property type="entry name" value="METHYL-ACCEPTING CHEMOTAXIS PROTEIN TLPQ"/>
    <property type="match status" value="1"/>
</dbReference>
<comment type="subcellular location">
    <subcellularLocation>
        <location evidence="1">Membrane</location>
    </subcellularLocation>
</comment>
<gene>
    <name evidence="8" type="ORF">PGX00_10245</name>
</gene>
<feature type="transmembrane region" description="Helical" evidence="6">
    <location>
        <begin position="12"/>
        <end position="40"/>
    </location>
</feature>
<keyword evidence="5" id="KW-0175">Coiled coil</keyword>
<dbReference type="SUPFAM" id="SSF58104">
    <property type="entry name" value="Methyl-accepting chemotaxis protein (MCP) signaling domain"/>
    <property type="match status" value="1"/>
</dbReference>
<feature type="domain" description="Methyl-accepting transducer" evidence="7">
    <location>
        <begin position="72"/>
        <end position="308"/>
    </location>
</feature>
<keyword evidence="6" id="KW-1133">Transmembrane helix</keyword>
<evidence type="ECO:0000256" key="2">
    <source>
        <dbReference type="ARBA" id="ARBA00023224"/>
    </source>
</evidence>
<evidence type="ECO:0000256" key="5">
    <source>
        <dbReference type="SAM" id="Coils"/>
    </source>
</evidence>
<dbReference type="PROSITE" id="PS50111">
    <property type="entry name" value="CHEMOTAXIS_TRANSDUC_2"/>
    <property type="match status" value="1"/>
</dbReference>
<evidence type="ECO:0000256" key="6">
    <source>
        <dbReference type="SAM" id="Phobius"/>
    </source>
</evidence>
<keyword evidence="6" id="KW-0472">Membrane</keyword>
<protein>
    <submittedName>
        <fullName evidence="8">Methyl-accepting chemotaxis protein</fullName>
    </submittedName>
</protein>
<evidence type="ECO:0000259" key="7">
    <source>
        <dbReference type="PROSITE" id="PS50111"/>
    </source>
</evidence>
<evidence type="ECO:0000256" key="1">
    <source>
        <dbReference type="ARBA" id="ARBA00004370"/>
    </source>
</evidence>
<evidence type="ECO:0000256" key="4">
    <source>
        <dbReference type="PROSITE-ProRule" id="PRU00284"/>
    </source>
</evidence>
<keyword evidence="9" id="KW-1185">Reference proteome</keyword>
<comment type="similarity">
    <text evidence="3">Belongs to the methyl-accepting chemotaxis (MCP) protein family.</text>
</comment>
<keyword evidence="2 4" id="KW-0807">Transducer</keyword>
<proteinExistence type="inferred from homology"/>
<dbReference type="InterPro" id="IPR004089">
    <property type="entry name" value="MCPsignal_dom"/>
</dbReference>
<sequence length="515" mass="56996">MPNELLHKWLSTLLWLITAFICFYFYGIGSAILILVGLVITTAMNRVFKLPAPELIKAEKNTDLIAPLIATEMNYKAVGAAEVSFAIDLLKDKVSSQVASIEQVTHSSSAIASTLSTTSSSAQQTLLAAQEMHQHSSSGLIELNSTLDEMREIVIETTSSVAQVSQLDDQVKQIKNVAQVIEEIASQTNLLALNAAIEAARAGEYGRGFAVVADEVRGLAERTSQSTDEVSKIVNQVLTETQDVTNSIQSLSTKVSSGSQSLQKVEGQLSTIASLAQNVENQVSDITSGVVSNEEGIQQISTSINFVQEELSQSDEQLLKLQSEAQKLMEMAEHSNAVLVQHYEQSVHWPVYKLAERLAEQISSAFERDIESRAISETDLFDRQYKLIPGTNPNKYHSRYDTYCDKLLPSLQEPILAEHEELVYAIANDNKGYVPTHNNQFCEPLTGDPEIDMLKNRTKRLFNDRVGLRCGGHTKTMLLQTYKRDTGEVMHDLSVPILVKGRHWGSVRLGYRPLL</sequence>
<dbReference type="Pfam" id="PF00015">
    <property type="entry name" value="MCPsignal"/>
    <property type="match status" value="1"/>
</dbReference>
<accession>A0ABT4YSH2</accession>
<dbReference type="PANTHER" id="PTHR32089">
    <property type="entry name" value="METHYL-ACCEPTING CHEMOTAXIS PROTEIN MCPB"/>
    <property type="match status" value="1"/>
</dbReference>
<dbReference type="Gene3D" id="1.10.287.950">
    <property type="entry name" value="Methyl-accepting chemotaxis protein"/>
    <property type="match status" value="1"/>
</dbReference>
<evidence type="ECO:0000313" key="9">
    <source>
        <dbReference type="Proteomes" id="UP001210678"/>
    </source>
</evidence>
<dbReference type="InterPro" id="IPR004090">
    <property type="entry name" value="Chemotax_Me-accpt_rcpt"/>
</dbReference>
<organism evidence="8 9">
    <name type="scientific">Vibrio algarum</name>
    <dbReference type="NCBI Taxonomy" id="3020714"/>
    <lineage>
        <taxon>Bacteria</taxon>
        <taxon>Pseudomonadati</taxon>
        <taxon>Pseudomonadota</taxon>
        <taxon>Gammaproteobacteria</taxon>
        <taxon>Vibrionales</taxon>
        <taxon>Vibrionaceae</taxon>
        <taxon>Vibrio</taxon>
    </lineage>
</organism>
<dbReference type="SMART" id="SM00283">
    <property type="entry name" value="MA"/>
    <property type="match status" value="1"/>
</dbReference>
<dbReference type="EMBL" id="JAQLOI010000001">
    <property type="protein sequence ID" value="MDB1124004.1"/>
    <property type="molecule type" value="Genomic_DNA"/>
</dbReference>
<reference evidence="8 9" key="1">
    <citation type="submission" date="2023-01" db="EMBL/GenBank/DDBJ databases">
        <title>Vibrio sp. KJ40-1 sp.nov, isolated from marine algae.</title>
        <authorList>
            <person name="Butt M."/>
            <person name="Kim J.M.J."/>
            <person name="Jeon C.O.C."/>
        </authorList>
    </citation>
    <scope>NUCLEOTIDE SEQUENCE [LARGE SCALE GENOMIC DNA]</scope>
    <source>
        <strain evidence="8 9">KJ40-1</strain>
    </source>
</reference>
<dbReference type="Proteomes" id="UP001210678">
    <property type="component" value="Unassembled WGS sequence"/>
</dbReference>
<name>A0ABT4YSH2_9VIBR</name>
<dbReference type="PRINTS" id="PR00260">
    <property type="entry name" value="CHEMTRNSDUCR"/>
</dbReference>
<comment type="caution">
    <text evidence="8">The sequence shown here is derived from an EMBL/GenBank/DDBJ whole genome shotgun (WGS) entry which is preliminary data.</text>
</comment>
<evidence type="ECO:0000256" key="3">
    <source>
        <dbReference type="ARBA" id="ARBA00029447"/>
    </source>
</evidence>
<evidence type="ECO:0000313" key="8">
    <source>
        <dbReference type="EMBL" id="MDB1124004.1"/>
    </source>
</evidence>
<keyword evidence="6" id="KW-0812">Transmembrane</keyword>
<dbReference type="CDD" id="cd11386">
    <property type="entry name" value="MCP_signal"/>
    <property type="match status" value="1"/>
</dbReference>
<feature type="coiled-coil region" evidence="5">
    <location>
        <begin position="304"/>
        <end position="331"/>
    </location>
</feature>